<evidence type="ECO:0000313" key="1">
    <source>
        <dbReference type="EMBL" id="VVM55327.1"/>
    </source>
</evidence>
<reference evidence="1 2" key="1">
    <citation type="submission" date="2019-09" db="EMBL/GenBank/DDBJ databases">
        <authorList>
            <person name="Chandra G."/>
            <person name="Truman W A."/>
        </authorList>
    </citation>
    <scope>NUCLEOTIDE SEQUENCE [LARGE SCALE GENOMIC DNA]</scope>
    <source>
        <strain evidence="1">PS645</strain>
    </source>
</reference>
<sequence>MPHREQARSHMEFAFPCGSGHGRERAIRYTADFTIESCGFITHKP</sequence>
<accession>A0A5E6QIU8</accession>
<gene>
    <name evidence="1" type="ORF">PS645_00970</name>
</gene>
<dbReference type="Proteomes" id="UP000325607">
    <property type="component" value="Unassembled WGS sequence"/>
</dbReference>
<organism evidence="1 2">
    <name type="scientific">Pseudomonas fluorescens</name>
    <dbReference type="NCBI Taxonomy" id="294"/>
    <lineage>
        <taxon>Bacteria</taxon>
        <taxon>Pseudomonadati</taxon>
        <taxon>Pseudomonadota</taxon>
        <taxon>Gammaproteobacteria</taxon>
        <taxon>Pseudomonadales</taxon>
        <taxon>Pseudomonadaceae</taxon>
        <taxon>Pseudomonas</taxon>
    </lineage>
</organism>
<name>A0A5E6QIU8_PSEFL</name>
<dbReference type="AlphaFoldDB" id="A0A5E6QIU8"/>
<protein>
    <submittedName>
        <fullName evidence="1">Uncharacterized protein</fullName>
    </submittedName>
</protein>
<proteinExistence type="predicted"/>
<dbReference type="EMBL" id="CABVGX010000005">
    <property type="protein sequence ID" value="VVM55327.1"/>
    <property type="molecule type" value="Genomic_DNA"/>
</dbReference>
<evidence type="ECO:0000313" key="2">
    <source>
        <dbReference type="Proteomes" id="UP000325607"/>
    </source>
</evidence>